<dbReference type="EC" id="3.5.1.4" evidence="3"/>
<keyword evidence="4" id="KW-1185">Reference proteome</keyword>
<dbReference type="GO" id="GO:0004040">
    <property type="term" value="F:amidase activity"/>
    <property type="evidence" value="ECO:0007669"/>
    <property type="project" value="UniProtKB-EC"/>
</dbReference>
<name>A0A7W3IJ70_9GAMM</name>
<dbReference type="Pfam" id="PF01425">
    <property type="entry name" value="Amidase"/>
    <property type="match status" value="1"/>
</dbReference>
<dbReference type="SUPFAM" id="SSF75304">
    <property type="entry name" value="Amidase signature (AS) enzymes"/>
    <property type="match status" value="1"/>
</dbReference>
<dbReference type="PANTHER" id="PTHR42678">
    <property type="entry name" value="AMIDASE"/>
    <property type="match status" value="1"/>
</dbReference>
<dbReference type="Proteomes" id="UP000547058">
    <property type="component" value="Unassembled WGS sequence"/>
</dbReference>
<feature type="domain" description="Amidase" evidence="2">
    <location>
        <begin position="71"/>
        <end position="515"/>
    </location>
</feature>
<dbReference type="PANTHER" id="PTHR42678:SF34">
    <property type="entry name" value="OS04G0183300 PROTEIN"/>
    <property type="match status" value="1"/>
</dbReference>
<evidence type="ECO:0000259" key="2">
    <source>
        <dbReference type="Pfam" id="PF01425"/>
    </source>
</evidence>
<feature type="signal peptide" evidence="1">
    <location>
        <begin position="1"/>
        <end position="26"/>
    </location>
</feature>
<keyword evidence="1" id="KW-0732">Signal</keyword>
<proteinExistence type="predicted"/>
<dbReference type="EMBL" id="JACGXS010000017">
    <property type="protein sequence ID" value="MBA8683813.1"/>
    <property type="molecule type" value="Genomic_DNA"/>
</dbReference>
<evidence type="ECO:0000313" key="4">
    <source>
        <dbReference type="Proteomes" id="UP000547058"/>
    </source>
</evidence>
<evidence type="ECO:0000313" key="3">
    <source>
        <dbReference type="EMBL" id="MBA8683813.1"/>
    </source>
</evidence>
<evidence type="ECO:0000256" key="1">
    <source>
        <dbReference type="SAM" id="SignalP"/>
    </source>
</evidence>
<keyword evidence="3" id="KW-0378">Hydrolase</keyword>
<reference evidence="3 4" key="1">
    <citation type="submission" date="2020-08" db="EMBL/GenBank/DDBJ databases">
        <title>Stenotrophomonas tumulicola JCM 30961.</title>
        <authorList>
            <person name="Deng Y."/>
        </authorList>
    </citation>
    <scope>NUCLEOTIDE SEQUENCE [LARGE SCALE GENOMIC DNA]</scope>
    <source>
        <strain evidence="3 4">JCM 30961</strain>
    </source>
</reference>
<dbReference type="InterPro" id="IPR023631">
    <property type="entry name" value="Amidase_dom"/>
</dbReference>
<gene>
    <name evidence="3" type="ORF">H4O11_18580</name>
</gene>
<organism evidence="3 4">
    <name type="scientific">Stenotrophomonas tumulicola</name>
    <dbReference type="NCBI Taxonomy" id="1685415"/>
    <lineage>
        <taxon>Bacteria</taxon>
        <taxon>Pseudomonadati</taxon>
        <taxon>Pseudomonadota</taxon>
        <taxon>Gammaproteobacteria</taxon>
        <taxon>Lysobacterales</taxon>
        <taxon>Lysobacteraceae</taxon>
        <taxon>Stenotrophomonas</taxon>
    </lineage>
</organism>
<protein>
    <submittedName>
        <fullName evidence="3">Amidase</fullName>
        <ecNumber evidence="3">3.5.1.4</ecNumber>
    </submittedName>
</protein>
<dbReference type="Gene3D" id="3.90.1300.10">
    <property type="entry name" value="Amidase signature (AS) domain"/>
    <property type="match status" value="1"/>
</dbReference>
<dbReference type="NCBIfam" id="NF006006">
    <property type="entry name" value="PRK08137.1"/>
    <property type="match status" value="1"/>
</dbReference>
<dbReference type="AlphaFoldDB" id="A0A7W3IJ70"/>
<comment type="caution">
    <text evidence="3">The sequence shown here is derived from an EMBL/GenBank/DDBJ whole genome shotgun (WGS) entry which is preliminary data.</text>
</comment>
<sequence length="544" mass="57192">MRDRTSRPYCQALPLLLPTLLGTALAGCTPAAPAAQAQPQAPSTAPFPYAEADVASLQARMAAGELDSLTLTRAYLRRIAAADRAGPRLRAVIELNPDAATEAAERDRERRAGVVRGPLHGIPVLVKDNINASPMSTTAGSLALQGFRPPDAFLVRRLREGGAVILGKSNLSEWANYRGEASVSGWSARGGQTRNPYRLSHSPCGSSSGSAVAMAANLAAVSIGTETDGSIVCPAAVNGVVGLKPTVGLVSRNGIIPISFSQDTAGPITRTVADAAAVLTTIAGRDDADPATAAMPGRAVYDYTARLKVDGLRGARIGVLDSTLLRRPGIAPLMRHAIDELRRAGATVVPVPALDEEQWADAEQVVLRHEFKAGLERYLAQWQAPVRSLPQIIAFNRAHPGQELALFGQQLMEAAAQAGPLGDPGYIEARSRARRMAGEQGIDALLLAHRLDALVAPTTGPAWAISATGGDAFPGASYGAAAVAGYPSLSVPMGHVDGLPVGLLFMGTAWSEPRLIELAYSYEQRTQARRPPRFGTDTLLDTDR</sequence>
<dbReference type="InterPro" id="IPR036928">
    <property type="entry name" value="AS_sf"/>
</dbReference>
<feature type="chain" id="PRO_5031111366" evidence="1">
    <location>
        <begin position="27"/>
        <end position="544"/>
    </location>
</feature>
<dbReference type="PROSITE" id="PS51257">
    <property type="entry name" value="PROKAR_LIPOPROTEIN"/>
    <property type="match status" value="1"/>
</dbReference>
<accession>A0A7W3IJ70</accession>